<dbReference type="SUPFAM" id="SSF55486">
    <property type="entry name" value="Metalloproteases ('zincins'), catalytic domain"/>
    <property type="match status" value="1"/>
</dbReference>
<keyword evidence="4 9" id="KW-0378">Hydrolase</keyword>
<evidence type="ECO:0000256" key="1">
    <source>
        <dbReference type="ARBA" id="ARBA00006040"/>
    </source>
</evidence>
<accession>A0ABT8ZM73</accession>
<organism evidence="12 13">
    <name type="scientific">Sphingobium cyanobacteriorum</name>
    <dbReference type="NCBI Taxonomy" id="3063954"/>
    <lineage>
        <taxon>Bacteria</taxon>
        <taxon>Pseudomonadati</taxon>
        <taxon>Pseudomonadota</taxon>
        <taxon>Alphaproteobacteria</taxon>
        <taxon>Sphingomonadales</taxon>
        <taxon>Sphingomonadaceae</taxon>
        <taxon>Sphingobium</taxon>
    </lineage>
</organism>
<protein>
    <recommendedName>
        <fullName evidence="8">oligopeptidase A</fullName>
        <ecNumber evidence="8">3.4.24.70</ecNumber>
    </recommendedName>
</protein>
<comment type="catalytic activity">
    <reaction evidence="7">
        <text>Hydrolysis of oligopeptides, with broad specificity. Gly or Ala commonly occur as P1 or P1' residues, but more distant residues are also important, as is shown by the fact that Z-Gly-Pro-Gly-|-Gly-Pro-Ala is cleaved, but not Z-(Gly)(5).</text>
        <dbReference type="EC" id="3.4.24.70"/>
    </reaction>
</comment>
<keyword evidence="3 9" id="KW-0479">Metal-binding</keyword>
<comment type="cofactor">
    <cofactor evidence="9">
        <name>Zn(2+)</name>
        <dbReference type="ChEBI" id="CHEBI:29105"/>
    </cofactor>
    <text evidence="9">Binds 1 zinc ion.</text>
</comment>
<evidence type="ECO:0000259" key="11">
    <source>
        <dbReference type="Pfam" id="PF19310"/>
    </source>
</evidence>
<dbReference type="InterPro" id="IPR045666">
    <property type="entry name" value="OpdA_N"/>
</dbReference>
<dbReference type="Pfam" id="PF01432">
    <property type="entry name" value="Peptidase_M3"/>
    <property type="match status" value="1"/>
</dbReference>
<evidence type="ECO:0000256" key="5">
    <source>
        <dbReference type="ARBA" id="ARBA00022833"/>
    </source>
</evidence>
<feature type="domain" description="Peptidase M3A/M3B catalytic" evidence="10">
    <location>
        <begin position="225"/>
        <end position="671"/>
    </location>
</feature>
<feature type="domain" description="Oligopeptidase A N-terminal" evidence="11">
    <location>
        <begin position="51"/>
        <end position="143"/>
    </location>
</feature>
<reference evidence="12" key="1">
    <citation type="submission" date="2023-07" db="EMBL/GenBank/DDBJ databases">
        <title>Bacterial whole genome sequence for Sphingobium sp. HBC34.</title>
        <authorList>
            <person name="Le V."/>
            <person name="Ko S.-R."/>
            <person name="Ahn C.-Y."/>
            <person name="Oh H.-M."/>
        </authorList>
    </citation>
    <scope>NUCLEOTIDE SEQUENCE</scope>
    <source>
        <strain evidence="12">HBC34</strain>
    </source>
</reference>
<dbReference type="CDD" id="cd06456">
    <property type="entry name" value="M3A_DCP"/>
    <property type="match status" value="1"/>
</dbReference>
<evidence type="ECO:0000256" key="3">
    <source>
        <dbReference type="ARBA" id="ARBA00022723"/>
    </source>
</evidence>
<evidence type="ECO:0000256" key="2">
    <source>
        <dbReference type="ARBA" id="ARBA00022670"/>
    </source>
</evidence>
<dbReference type="InterPro" id="IPR045090">
    <property type="entry name" value="Pept_M3A_M3B"/>
</dbReference>
<comment type="similarity">
    <text evidence="1 9">Belongs to the peptidase M3 family.</text>
</comment>
<evidence type="ECO:0000256" key="7">
    <source>
        <dbReference type="ARBA" id="ARBA00024603"/>
    </source>
</evidence>
<keyword evidence="6 9" id="KW-0482">Metalloprotease</keyword>
<evidence type="ECO:0000256" key="4">
    <source>
        <dbReference type="ARBA" id="ARBA00022801"/>
    </source>
</evidence>
<dbReference type="EMBL" id="JAUQOM010000004">
    <property type="protein sequence ID" value="MDO7835639.1"/>
    <property type="molecule type" value="Genomic_DNA"/>
</dbReference>
<dbReference type="Gene3D" id="1.10.1370.40">
    <property type="match status" value="1"/>
</dbReference>
<evidence type="ECO:0000256" key="9">
    <source>
        <dbReference type="RuleBase" id="RU003435"/>
    </source>
</evidence>
<dbReference type="InterPro" id="IPR034005">
    <property type="entry name" value="M3A_DCP"/>
</dbReference>
<dbReference type="RefSeq" id="WP_304536060.1">
    <property type="nucleotide sequence ID" value="NZ_JAUQOM010000004.1"/>
</dbReference>
<proteinExistence type="inferred from homology"/>
<dbReference type="Pfam" id="PF19310">
    <property type="entry name" value="TOP_N"/>
    <property type="match status" value="1"/>
</dbReference>
<keyword evidence="13" id="KW-1185">Reference proteome</keyword>
<evidence type="ECO:0000313" key="12">
    <source>
        <dbReference type="EMBL" id="MDO7835639.1"/>
    </source>
</evidence>
<evidence type="ECO:0000259" key="10">
    <source>
        <dbReference type="Pfam" id="PF01432"/>
    </source>
</evidence>
<dbReference type="InterPro" id="IPR024077">
    <property type="entry name" value="Neurolysin/TOP_dom2"/>
</dbReference>
<dbReference type="InterPro" id="IPR024079">
    <property type="entry name" value="MetalloPept_cat_dom_sf"/>
</dbReference>
<name>A0ABT8ZM73_9SPHN</name>
<sequence length="673" mass="74519">MNPLLDCHALPHFDRIDPADIEPALDRVLADHEAVVRHIVGSRPQRFDLAWMPLERADVAISAVWSVVSHLCGVADTPELRAAYAAGQARLIAHNSKVMQNEALYAVLADLRAADGFRHLADADRAVVDRALRDFRLAGVALPPADRARYAEIRLELSALSTAFGNAVLDATDAWFEHVEDEAMLAGIPAADRAMFAQEAHKRGLTGWVVTLHQPSVSAVLGFADSRALRERVYTASGTRASDQGPQAGRFDNSQRMSHILQLRAEAARLLGFADAAEWSLATKMAANPAQVLTFLRDLGDKARTAAQRDLDSLRAFAEQALGLESLEPWDIGIVAERLRQARYSVDEQEVRAYFPVDRVLAGWRMLLERLFGIHLVARPDIAVYHPDICYYDVLDEGGTVFAGVYLDLHARQGKRGGAWMAQARPRISDGAVQRGPVAYLVCNFAPLMEGSPCLLSHKDVQTLLHETGHCLHHLFTRVDRPDIAGTNGFEWDAIELPSQLMEDFAWDRDILTGMSGHHQTGETLPGALFDKLLAARHFLSGMALVRQIEFAQFDLLLHAGEPDDDPMRVIETVRKEVAVVRPPHWHRFPHAFTHIFSGGYVAGYYGYLWGEILAADGFQQFAEAGLLDRDTATLFREEVLSRGASRPAAVSFRAFRGRDADPQALMRRHGLA</sequence>
<dbReference type="Gene3D" id="1.10.1370.10">
    <property type="entry name" value="Neurolysin, domain 3"/>
    <property type="match status" value="1"/>
</dbReference>
<comment type="caution">
    <text evidence="12">The sequence shown here is derived from an EMBL/GenBank/DDBJ whole genome shotgun (WGS) entry which is preliminary data.</text>
</comment>
<dbReference type="Proteomes" id="UP001176471">
    <property type="component" value="Unassembled WGS sequence"/>
</dbReference>
<dbReference type="GO" id="GO:0016787">
    <property type="term" value="F:hydrolase activity"/>
    <property type="evidence" value="ECO:0007669"/>
    <property type="project" value="UniProtKB-KW"/>
</dbReference>
<dbReference type="Gene3D" id="3.40.390.10">
    <property type="entry name" value="Collagenase (Catalytic Domain)"/>
    <property type="match status" value="1"/>
</dbReference>
<dbReference type="EC" id="3.4.24.70" evidence="8"/>
<dbReference type="PANTHER" id="PTHR43660">
    <property type="entry name" value="DIPEPTIDYL CARBOXYPEPTIDASE"/>
    <property type="match status" value="1"/>
</dbReference>
<dbReference type="InterPro" id="IPR001567">
    <property type="entry name" value="Pept_M3A_M3B_dom"/>
</dbReference>
<evidence type="ECO:0000256" key="6">
    <source>
        <dbReference type="ARBA" id="ARBA00023049"/>
    </source>
</evidence>
<keyword evidence="5 9" id="KW-0862">Zinc</keyword>
<dbReference type="PANTHER" id="PTHR43660:SF1">
    <property type="entry name" value="DIPEPTIDYL CARBOXYPEPTIDASE"/>
    <property type="match status" value="1"/>
</dbReference>
<keyword evidence="2 9" id="KW-0645">Protease</keyword>
<gene>
    <name evidence="12" type="ORF">Q4610_11345</name>
</gene>
<evidence type="ECO:0000256" key="8">
    <source>
        <dbReference type="ARBA" id="ARBA00026100"/>
    </source>
</evidence>
<evidence type="ECO:0000313" key="13">
    <source>
        <dbReference type="Proteomes" id="UP001176471"/>
    </source>
</evidence>